<dbReference type="AlphaFoldDB" id="A0A2K6W8S8"/>
<name>A0A2K6W8S8_ONCVO</name>
<dbReference type="Proteomes" id="UP000024404">
    <property type="component" value="Unassembled WGS sequence"/>
</dbReference>
<evidence type="ECO:0000313" key="2">
    <source>
        <dbReference type="Proteomes" id="UP000024404"/>
    </source>
</evidence>
<evidence type="ECO:0000313" key="1">
    <source>
        <dbReference type="EnsemblMetazoa" id="OVOC6335.1"/>
    </source>
</evidence>
<protein>
    <submittedName>
        <fullName evidence="1">Uncharacterized protein</fullName>
    </submittedName>
</protein>
<organism evidence="1 2">
    <name type="scientific">Onchocerca volvulus</name>
    <dbReference type="NCBI Taxonomy" id="6282"/>
    <lineage>
        <taxon>Eukaryota</taxon>
        <taxon>Metazoa</taxon>
        <taxon>Ecdysozoa</taxon>
        <taxon>Nematoda</taxon>
        <taxon>Chromadorea</taxon>
        <taxon>Rhabditida</taxon>
        <taxon>Spirurina</taxon>
        <taxon>Spiruromorpha</taxon>
        <taxon>Filarioidea</taxon>
        <taxon>Onchocercidae</taxon>
        <taxon>Onchocerca</taxon>
    </lineage>
</organism>
<accession>A0A2K6W8S8</accession>
<proteinExistence type="predicted"/>
<dbReference type="EMBL" id="CMVM020000171">
    <property type="status" value="NOT_ANNOTATED_CDS"/>
    <property type="molecule type" value="Genomic_DNA"/>
</dbReference>
<dbReference type="EnsemblMetazoa" id="OVOC6335.1">
    <property type="protein sequence ID" value="OVOC6335.1"/>
    <property type="gene ID" value="WBGene00243144"/>
</dbReference>
<sequence>MRTGKKTNVDICIPEVYNDTLGDSVVLKEKKRKMSIRRSVSSNDSEIS</sequence>
<reference evidence="2" key="1">
    <citation type="submission" date="2013-10" db="EMBL/GenBank/DDBJ databases">
        <title>Genome sequencing of Onchocerca volvulus.</title>
        <authorList>
            <person name="Cotton J."/>
            <person name="Tsai J."/>
            <person name="Stanley E."/>
            <person name="Tracey A."/>
            <person name="Holroyd N."/>
            <person name="Lustigman S."/>
            <person name="Berriman M."/>
        </authorList>
    </citation>
    <scope>NUCLEOTIDE SEQUENCE</scope>
</reference>
<reference evidence="1" key="2">
    <citation type="submission" date="2018-02" db="UniProtKB">
        <authorList>
            <consortium name="EnsemblMetazoa"/>
        </authorList>
    </citation>
    <scope>IDENTIFICATION</scope>
</reference>
<keyword evidence="2" id="KW-1185">Reference proteome</keyword>